<dbReference type="PROSITE" id="PS00061">
    <property type="entry name" value="ADH_SHORT"/>
    <property type="match status" value="1"/>
</dbReference>
<dbReference type="PRINTS" id="PR00081">
    <property type="entry name" value="GDHRDH"/>
</dbReference>
<dbReference type="EMBL" id="PDEQ01000007">
    <property type="protein sequence ID" value="PEN12533.1"/>
    <property type="molecule type" value="Genomic_DNA"/>
</dbReference>
<feature type="domain" description="Ketoreductase" evidence="4">
    <location>
        <begin position="7"/>
        <end position="192"/>
    </location>
</feature>
<dbReference type="InterPro" id="IPR057326">
    <property type="entry name" value="KR_dom"/>
</dbReference>
<dbReference type="GO" id="GO:0016616">
    <property type="term" value="F:oxidoreductase activity, acting on the CH-OH group of donors, NAD or NADP as acceptor"/>
    <property type="evidence" value="ECO:0007669"/>
    <property type="project" value="UniProtKB-ARBA"/>
</dbReference>
<protein>
    <submittedName>
        <fullName evidence="5">Oxidoreductase</fullName>
    </submittedName>
</protein>
<evidence type="ECO:0000256" key="2">
    <source>
        <dbReference type="ARBA" id="ARBA00023002"/>
    </source>
</evidence>
<dbReference type="PANTHER" id="PTHR43115">
    <property type="entry name" value="DEHYDROGENASE/REDUCTASE SDR FAMILY MEMBER 11"/>
    <property type="match status" value="1"/>
</dbReference>
<dbReference type="PANTHER" id="PTHR43115:SF4">
    <property type="entry name" value="DEHYDROGENASE_REDUCTASE SDR FAMILY MEMBER 11"/>
    <property type="match status" value="1"/>
</dbReference>
<dbReference type="SMART" id="SM00822">
    <property type="entry name" value="PKS_KR"/>
    <property type="match status" value="1"/>
</dbReference>
<dbReference type="InterPro" id="IPR020904">
    <property type="entry name" value="Sc_DH/Rdtase_CS"/>
</dbReference>
<evidence type="ECO:0000313" key="5">
    <source>
        <dbReference type="EMBL" id="PEN12533.1"/>
    </source>
</evidence>
<keyword evidence="6" id="KW-1185">Reference proteome</keyword>
<dbReference type="Gene3D" id="3.40.50.720">
    <property type="entry name" value="NAD(P)-binding Rossmann-like Domain"/>
    <property type="match status" value="1"/>
</dbReference>
<dbReference type="RefSeq" id="WP_098076751.1">
    <property type="nucleotide sequence ID" value="NZ_PDEQ01000007.1"/>
</dbReference>
<dbReference type="FunFam" id="3.40.50.720:FF:000047">
    <property type="entry name" value="NADP-dependent L-serine/L-allo-threonine dehydrogenase"/>
    <property type="match status" value="1"/>
</dbReference>
<dbReference type="InterPro" id="IPR036291">
    <property type="entry name" value="NAD(P)-bd_dom_sf"/>
</dbReference>
<comment type="similarity">
    <text evidence="1 3">Belongs to the short-chain dehydrogenases/reductases (SDR) family.</text>
</comment>
<evidence type="ECO:0000313" key="6">
    <source>
        <dbReference type="Proteomes" id="UP000220102"/>
    </source>
</evidence>
<proteinExistence type="inferred from homology"/>
<reference evidence="5 6" key="1">
    <citation type="submission" date="2017-10" db="EMBL/GenBank/DDBJ databases">
        <title>Draft genome of Longibacter Salinarum.</title>
        <authorList>
            <person name="Goh K.M."/>
            <person name="Shamsir M.S."/>
            <person name="Lim S.W."/>
        </authorList>
    </citation>
    <scope>NUCLEOTIDE SEQUENCE [LARGE SCALE GENOMIC DNA]</scope>
    <source>
        <strain evidence="5 6">KCTC 52045</strain>
    </source>
</reference>
<dbReference type="PRINTS" id="PR00080">
    <property type="entry name" value="SDRFAMILY"/>
</dbReference>
<evidence type="ECO:0000256" key="3">
    <source>
        <dbReference type="RuleBase" id="RU000363"/>
    </source>
</evidence>
<gene>
    <name evidence="5" type="ORF">CRI94_13480</name>
</gene>
<dbReference type="OrthoDB" id="9775296at2"/>
<keyword evidence="2" id="KW-0560">Oxidoreductase</keyword>
<evidence type="ECO:0000259" key="4">
    <source>
        <dbReference type="SMART" id="SM00822"/>
    </source>
</evidence>
<sequence>MSDLSGKSAIVTGASSGIGEATARRLAAEGAGIALAARRTDRLEDLQAEIEADGGEAIVVATDVTDREQVQALADATLAAFGSIDILINNAGVMPLSFIKNLHEDEWEQMVDVNVKGVLHCVGAVLPTMLEQESGHIVNVSSTAGRRLFPGGAVYCGTKHFVRALSEGMRKELAPHHNIRVTSIQPGAVDTELTNTITDEEVIEMFEERHSGIEPLESDDIAESILYVVTAPDRVDVEELMVLPSDQRT</sequence>
<name>A0A2A8CVA2_9BACT</name>
<dbReference type="SUPFAM" id="SSF51735">
    <property type="entry name" value="NAD(P)-binding Rossmann-fold domains"/>
    <property type="match status" value="1"/>
</dbReference>
<dbReference type="InterPro" id="IPR002347">
    <property type="entry name" value="SDR_fam"/>
</dbReference>
<accession>A0A2A8CVA2</accession>
<comment type="caution">
    <text evidence="5">The sequence shown here is derived from an EMBL/GenBank/DDBJ whole genome shotgun (WGS) entry which is preliminary data.</text>
</comment>
<dbReference type="AlphaFoldDB" id="A0A2A8CVA2"/>
<dbReference type="Pfam" id="PF00106">
    <property type="entry name" value="adh_short"/>
    <property type="match status" value="1"/>
</dbReference>
<dbReference type="Proteomes" id="UP000220102">
    <property type="component" value="Unassembled WGS sequence"/>
</dbReference>
<evidence type="ECO:0000256" key="1">
    <source>
        <dbReference type="ARBA" id="ARBA00006484"/>
    </source>
</evidence>
<organism evidence="5 6">
    <name type="scientific">Longibacter salinarum</name>
    <dbReference type="NCBI Taxonomy" id="1850348"/>
    <lineage>
        <taxon>Bacteria</taxon>
        <taxon>Pseudomonadati</taxon>
        <taxon>Rhodothermota</taxon>
        <taxon>Rhodothermia</taxon>
        <taxon>Rhodothermales</taxon>
        <taxon>Salisaetaceae</taxon>
        <taxon>Longibacter</taxon>
    </lineage>
</organism>